<dbReference type="EMBL" id="FMJB01000014">
    <property type="protein sequence ID" value="SCM66083.1"/>
    <property type="molecule type" value="Genomic_DNA"/>
</dbReference>
<dbReference type="GO" id="GO:0009103">
    <property type="term" value="P:lipopolysaccharide biosynthetic process"/>
    <property type="evidence" value="ECO:0007669"/>
    <property type="project" value="TreeGrafter"/>
</dbReference>
<keyword evidence="1" id="KW-0808">Transferase</keyword>
<sequence>MRKLLINGRFLSGGETAVNAVARELSSALHRHSIAHPNGWQVELVVPQALLSRAEATGIPSRAHGRRSGIIWEQTELPSLRSDGVILSLFNTVPIFGRGYVTMLHDAHVMTSPDSYSRPTRIWREFLSRRAGATGNYVLTPSEHSKVSLLEHGIGRAEHYGIVPNGPGNVGRVQGNRAIFERLSFNEETPFCVGLSSLLPHKNIGDLLRAFARPELANIQLVLFGKASRADFVAAGHDVPENVHFPGFVSDEELAALYDKALAVCVPSLEEGFGMPALEGMARGAIAVVSPCGALPEVVGEAGLFAKVGQPDQIVSHISQINTDPAYAEDLRAKGLARARAFTWEIAAEKAFAHLEAWGLAE</sequence>
<gene>
    <name evidence="3" type="ORF">KARMA_0255</name>
</gene>
<keyword evidence="4" id="KW-1185">Reference proteome</keyword>
<dbReference type="InterPro" id="IPR001296">
    <property type="entry name" value="Glyco_trans_1"/>
</dbReference>
<proteinExistence type="predicted"/>
<protein>
    <recommendedName>
        <fullName evidence="2">Glycosyl transferase family 1 domain-containing protein</fullName>
    </recommendedName>
</protein>
<feature type="domain" description="Glycosyl transferase family 1" evidence="2">
    <location>
        <begin position="178"/>
        <end position="335"/>
    </location>
</feature>
<dbReference type="PANTHER" id="PTHR46401">
    <property type="entry name" value="GLYCOSYLTRANSFERASE WBBK-RELATED"/>
    <property type="match status" value="1"/>
</dbReference>
<name>A0A1M4MV39_9RHOB</name>
<dbReference type="RefSeq" id="WP_083595536.1">
    <property type="nucleotide sequence ID" value="NZ_FMJB01000014.1"/>
</dbReference>
<evidence type="ECO:0000259" key="2">
    <source>
        <dbReference type="Pfam" id="PF00534"/>
    </source>
</evidence>
<dbReference type="SUPFAM" id="SSF53756">
    <property type="entry name" value="UDP-Glycosyltransferase/glycogen phosphorylase"/>
    <property type="match status" value="1"/>
</dbReference>
<evidence type="ECO:0000256" key="1">
    <source>
        <dbReference type="ARBA" id="ARBA00022679"/>
    </source>
</evidence>
<reference evidence="4" key="1">
    <citation type="submission" date="2016-09" db="EMBL/GenBank/DDBJ databases">
        <authorList>
            <person name="Wibberg D."/>
        </authorList>
    </citation>
    <scope>NUCLEOTIDE SEQUENCE [LARGE SCALE GENOMIC DNA]</scope>
</reference>
<dbReference type="CDD" id="cd03809">
    <property type="entry name" value="GT4_MtfB-like"/>
    <property type="match status" value="1"/>
</dbReference>
<dbReference type="Gene3D" id="3.40.50.2000">
    <property type="entry name" value="Glycogen Phosphorylase B"/>
    <property type="match status" value="2"/>
</dbReference>
<dbReference type="Proteomes" id="UP000184085">
    <property type="component" value="Unassembled WGS sequence"/>
</dbReference>
<organism evidence="3 4">
    <name type="scientific">Donghicola eburneus</name>
    <dbReference type="NCBI Taxonomy" id="393278"/>
    <lineage>
        <taxon>Bacteria</taxon>
        <taxon>Pseudomonadati</taxon>
        <taxon>Pseudomonadota</taxon>
        <taxon>Alphaproteobacteria</taxon>
        <taxon>Rhodobacterales</taxon>
        <taxon>Roseobacteraceae</taxon>
        <taxon>Donghicola</taxon>
    </lineage>
</organism>
<evidence type="ECO:0000313" key="4">
    <source>
        <dbReference type="Proteomes" id="UP000184085"/>
    </source>
</evidence>
<evidence type="ECO:0000313" key="3">
    <source>
        <dbReference type="EMBL" id="SCM66083.1"/>
    </source>
</evidence>
<dbReference type="Pfam" id="PF00534">
    <property type="entry name" value="Glycos_transf_1"/>
    <property type="match status" value="1"/>
</dbReference>
<accession>A0A1M4MV39</accession>
<dbReference type="GO" id="GO:0016757">
    <property type="term" value="F:glycosyltransferase activity"/>
    <property type="evidence" value="ECO:0007669"/>
    <property type="project" value="InterPro"/>
</dbReference>
<dbReference type="AlphaFoldDB" id="A0A1M4MV39"/>
<dbReference type="PANTHER" id="PTHR46401:SF2">
    <property type="entry name" value="GLYCOSYLTRANSFERASE WBBK-RELATED"/>
    <property type="match status" value="1"/>
</dbReference>